<organism evidence="2 3">
    <name type="scientific">Discina gigas</name>
    <dbReference type="NCBI Taxonomy" id="1032678"/>
    <lineage>
        <taxon>Eukaryota</taxon>
        <taxon>Fungi</taxon>
        <taxon>Dikarya</taxon>
        <taxon>Ascomycota</taxon>
        <taxon>Pezizomycotina</taxon>
        <taxon>Pezizomycetes</taxon>
        <taxon>Pezizales</taxon>
        <taxon>Discinaceae</taxon>
        <taxon>Discina</taxon>
    </lineage>
</organism>
<dbReference type="EMBL" id="JBBBZM010000420">
    <property type="protein sequence ID" value="KAL0630688.1"/>
    <property type="molecule type" value="Genomic_DNA"/>
</dbReference>
<feature type="region of interest" description="Disordered" evidence="1">
    <location>
        <begin position="127"/>
        <end position="175"/>
    </location>
</feature>
<accession>A0ABR3G414</accession>
<proteinExistence type="predicted"/>
<evidence type="ECO:0000256" key="1">
    <source>
        <dbReference type="SAM" id="MobiDB-lite"/>
    </source>
</evidence>
<feature type="region of interest" description="Disordered" evidence="1">
    <location>
        <begin position="29"/>
        <end position="53"/>
    </location>
</feature>
<evidence type="ECO:0000313" key="3">
    <source>
        <dbReference type="Proteomes" id="UP001447188"/>
    </source>
</evidence>
<keyword evidence="3" id="KW-1185">Reference proteome</keyword>
<name>A0ABR3G414_9PEZI</name>
<feature type="compositionally biased region" description="Polar residues" evidence="1">
    <location>
        <begin position="34"/>
        <end position="46"/>
    </location>
</feature>
<reference evidence="2 3" key="1">
    <citation type="submission" date="2024-02" db="EMBL/GenBank/DDBJ databases">
        <title>Discinaceae phylogenomics.</title>
        <authorList>
            <person name="Dirks A.C."/>
            <person name="James T.Y."/>
        </authorList>
    </citation>
    <scope>NUCLEOTIDE SEQUENCE [LARGE SCALE GENOMIC DNA]</scope>
    <source>
        <strain evidence="2 3">ACD0624</strain>
    </source>
</reference>
<dbReference type="Proteomes" id="UP001447188">
    <property type="component" value="Unassembled WGS sequence"/>
</dbReference>
<gene>
    <name evidence="2" type="ORF">Q9L58_010462</name>
</gene>
<sequence>MALPWKTATLIPGTPVRNTAFMNYDGSYSSSSSNHYLNNPESSTTPVAPGTPRQPRYARADNVGMILNDVGSPREFSLEPGEQPFTTIHTIRHPDGTSLRHPDGAFAIHPNNTRATQRDRNYSFYMEKGGFVGPADEKPSPKTQTRNRGHRSSNITNPDHPSGEAPDSDDSSYDPARRIDELTRQFLQERERDEEQQHGDWAGDKDDLIRSPSTQPNKAPVHFEDIEATPRPLPTAFEVPNHSKMSEGGESDLDLDPMALLLKTILKDVMTLEKQ</sequence>
<feature type="compositionally biased region" description="Basic and acidic residues" evidence="1">
    <location>
        <begin position="190"/>
        <end position="209"/>
    </location>
</feature>
<feature type="region of interest" description="Disordered" evidence="1">
    <location>
        <begin position="190"/>
        <end position="253"/>
    </location>
</feature>
<comment type="caution">
    <text evidence="2">The sequence shown here is derived from an EMBL/GenBank/DDBJ whole genome shotgun (WGS) entry which is preliminary data.</text>
</comment>
<protein>
    <submittedName>
        <fullName evidence="2">Uncharacterized protein</fullName>
    </submittedName>
</protein>
<evidence type="ECO:0000313" key="2">
    <source>
        <dbReference type="EMBL" id="KAL0630688.1"/>
    </source>
</evidence>